<dbReference type="GO" id="GO:0005634">
    <property type="term" value="C:nucleus"/>
    <property type="evidence" value="ECO:0007669"/>
    <property type="project" value="TreeGrafter"/>
</dbReference>
<comment type="caution">
    <text evidence="2">The sequence shown here is derived from an EMBL/GenBank/DDBJ whole genome shotgun (WGS) entry which is preliminary data.</text>
</comment>
<gene>
    <name evidence="2" type="ORF">O0I10_007322</name>
</gene>
<dbReference type="GO" id="GO:0000307">
    <property type="term" value="C:cyclin-dependent protein kinase holoenzyme complex"/>
    <property type="evidence" value="ECO:0007669"/>
    <property type="project" value="TreeGrafter"/>
</dbReference>
<dbReference type="PANTHER" id="PTHR15615">
    <property type="match status" value="1"/>
</dbReference>
<dbReference type="SUPFAM" id="SSF47954">
    <property type="entry name" value="Cyclin-like"/>
    <property type="match status" value="1"/>
</dbReference>
<name>A0AAD7V0E9_9FUNG</name>
<evidence type="ECO:0000259" key="1">
    <source>
        <dbReference type="Pfam" id="PF00134"/>
    </source>
</evidence>
<dbReference type="AlphaFoldDB" id="A0AAD7V0E9"/>
<keyword evidence="3" id="KW-1185">Reference proteome</keyword>
<accession>A0AAD7V0E9</accession>
<feature type="domain" description="Cyclin N-terminal" evidence="1">
    <location>
        <begin position="41"/>
        <end position="160"/>
    </location>
</feature>
<dbReference type="RefSeq" id="XP_058341901.1">
    <property type="nucleotide sequence ID" value="XM_058487340.1"/>
</dbReference>
<dbReference type="EMBL" id="JARTCD010000035">
    <property type="protein sequence ID" value="KAJ8656988.1"/>
    <property type="molecule type" value="Genomic_DNA"/>
</dbReference>
<dbReference type="InterPro" id="IPR006671">
    <property type="entry name" value="Cyclin_N"/>
</dbReference>
<dbReference type="GO" id="GO:0019901">
    <property type="term" value="F:protein kinase binding"/>
    <property type="evidence" value="ECO:0007669"/>
    <property type="project" value="InterPro"/>
</dbReference>
<sequence length="206" mass="22980">MLESPTISTVCSRSPEALLSFTTSTATSVLPCTGKKDNTSKRKSMQRLSSMSTVHARPLPPLTTFIANLFQRSQLPPSVCLVSLIYLQRIKRALSPLARGDHDTPYRLFIAAIVAASKFMLEPRQALTSQDVAGMIDHVYTPKEINSMERSFLGLIKFDLFVDIHAIKDYLAMHGTLLEMDLVEQQVAAFDEQHQQQHAPLPVELL</sequence>
<dbReference type="InterPro" id="IPR036915">
    <property type="entry name" value="Cyclin-like_sf"/>
</dbReference>
<dbReference type="GO" id="GO:0016538">
    <property type="term" value="F:cyclin-dependent protein serine/threonine kinase regulator activity"/>
    <property type="evidence" value="ECO:0007669"/>
    <property type="project" value="TreeGrafter"/>
</dbReference>
<dbReference type="Gene3D" id="1.10.472.10">
    <property type="entry name" value="Cyclin-like"/>
    <property type="match status" value="1"/>
</dbReference>
<dbReference type="Pfam" id="PF00134">
    <property type="entry name" value="Cyclin_N"/>
    <property type="match status" value="1"/>
</dbReference>
<reference evidence="2 3" key="1">
    <citation type="submission" date="2023-03" db="EMBL/GenBank/DDBJ databases">
        <title>Genome sequence of Lichtheimia ornata CBS 291.66.</title>
        <authorList>
            <person name="Mohabir J.T."/>
            <person name="Shea T.P."/>
            <person name="Kurbessoian T."/>
            <person name="Berby B."/>
            <person name="Fontaine J."/>
            <person name="Livny J."/>
            <person name="Gnirke A."/>
            <person name="Stajich J.E."/>
            <person name="Cuomo C.A."/>
        </authorList>
    </citation>
    <scope>NUCLEOTIDE SEQUENCE [LARGE SCALE GENOMIC DNA]</scope>
    <source>
        <strain evidence="2">CBS 291.66</strain>
    </source>
</reference>
<evidence type="ECO:0000313" key="2">
    <source>
        <dbReference type="EMBL" id="KAJ8656988.1"/>
    </source>
</evidence>
<evidence type="ECO:0000313" key="3">
    <source>
        <dbReference type="Proteomes" id="UP001234581"/>
    </source>
</evidence>
<dbReference type="Proteomes" id="UP001234581">
    <property type="component" value="Unassembled WGS sequence"/>
</dbReference>
<protein>
    <recommendedName>
        <fullName evidence="1">Cyclin N-terminal domain-containing protein</fullName>
    </recommendedName>
</protein>
<organism evidence="2 3">
    <name type="scientific">Lichtheimia ornata</name>
    <dbReference type="NCBI Taxonomy" id="688661"/>
    <lineage>
        <taxon>Eukaryota</taxon>
        <taxon>Fungi</taxon>
        <taxon>Fungi incertae sedis</taxon>
        <taxon>Mucoromycota</taxon>
        <taxon>Mucoromycotina</taxon>
        <taxon>Mucoromycetes</taxon>
        <taxon>Mucorales</taxon>
        <taxon>Lichtheimiaceae</taxon>
        <taxon>Lichtheimia</taxon>
    </lineage>
</organism>
<dbReference type="InterPro" id="IPR013922">
    <property type="entry name" value="Cyclin_PHO80-like"/>
</dbReference>
<dbReference type="CDD" id="cd20557">
    <property type="entry name" value="CYCLIN_ScPCL1-like"/>
    <property type="match status" value="1"/>
</dbReference>
<proteinExistence type="predicted"/>
<dbReference type="PANTHER" id="PTHR15615:SF27">
    <property type="entry name" value="PHO85 CYCLIN CLG1"/>
    <property type="match status" value="1"/>
</dbReference>
<dbReference type="GeneID" id="83214731"/>